<keyword evidence="10 13" id="KW-0472">Membrane</keyword>
<evidence type="ECO:0000256" key="10">
    <source>
        <dbReference type="ARBA" id="ARBA00023136"/>
    </source>
</evidence>
<dbReference type="RefSeq" id="XP_002117162.1">
    <property type="nucleotide sequence ID" value="XM_002117126.1"/>
</dbReference>
<dbReference type="STRING" id="10228.B3SA79"/>
<keyword evidence="6" id="KW-0631">Potassium channel</keyword>
<feature type="transmembrane region" description="Helical" evidence="13">
    <location>
        <begin position="195"/>
        <end position="213"/>
    </location>
</feature>
<dbReference type="OrthoDB" id="297496at2759"/>
<dbReference type="PRINTS" id="PR01333">
    <property type="entry name" value="2POREKCHANEL"/>
</dbReference>
<dbReference type="HOGENOM" id="CLU_022504_4_2_1"/>
<dbReference type="FunCoup" id="B3SA79">
    <property type="interactions" value="152"/>
</dbReference>
<dbReference type="GO" id="GO:0071805">
    <property type="term" value="P:potassium ion transmembrane transport"/>
    <property type="evidence" value="ECO:0000318"/>
    <property type="project" value="GO_Central"/>
</dbReference>
<dbReference type="AlphaFoldDB" id="B3SA79"/>
<dbReference type="GO" id="GO:0022841">
    <property type="term" value="F:potassium ion leak channel activity"/>
    <property type="evidence" value="ECO:0000318"/>
    <property type="project" value="GO_Central"/>
</dbReference>
<gene>
    <name evidence="15" type="ORF">TRIADDRAFT_51003</name>
</gene>
<keyword evidence="9 12" id="KW-0406">Ion transport</keyword>
<feature type="domain" description="Potassium channel" evidence="14">
    <location>
        <begin position="80"/>
        <end position="138"/>
    </location>
</feature>
<dbReference type="eggNOG" id="KOG4404">
    <property type="taxonomic scope" value="Eukaryota"/>
</dbReference>
<dbReference type="InterPro" id="IPR003280">
    <property type="entry name" value="2pore_dom_K_chnl"/>
</dbReference>
<accession>B3SA79</accession>
<evidence type="ECO:0000313" key="16">
    <source>
        <dbReference type="Proteomes" id="UP000009022"/>
    </source>
</evidence>
<evidence type="ECO:0000256" key="11">
    <source>
        <dbReference type="ARBA" id="ARBA00023303"/>
    </source>
</evidence>
<dbReference type="InterPro" id="IPR003092">
    <property type="entry name" value="2pore_dom_K_chnl_TASK"/>
</dbReference>
<evidence type="ECO:0000256" key="4">
    <source>
        <dbReference type="ARBA" id="ARBA00022538"/>
    </source>
</evidence>
<dbReference type="CTD" id="6758298"/>
<evidence type="ECO:0000256" key="12">
    <source>
        <dbReference type="RuleBase" id="RU003857"/>
    </source>
</evidence>
<evidence type="ECO:0000256" key="6">
    <source>
        <dbReference type="ARBA" id="ARBA00022826"/>
    </source>
</evidence>
<evidence type="ECO:0000259" key="14">
    <source>
        <dbReference type="Pfam" id="PF07885"/>
    </source>
</evidence>
<keyword evidence="4" id="KW-0633">Potassium transport</keyword>
<keyword evidence="11 12" id="KW-0407">Ion channel</keyword>
<evidence type="ECO:0000313" key="15">
    <source>
        <dbReference type="EMBL" id="EDV20468.1"/>
    </source>
</evidence>
<comment type="similarity">
    <text evidence="2 12">Belongs to the two pore domain potassium channel (TC 1.A.1.8) family.</text>
</comment>
<feature type="transmembrane region" description="Helical" evidence="13">
    <location>
        <begin position="117"/>
        <end position="146"/>
    </location>
</feature>
<feature type="domain" description="Potassium channel" evidence="14">
    <location>
        <begin position="175"/>
        <end position="252"/>
    </location>
</feature>
<keyword evidence="5 12" id="KW-0812">Transmembrane</keyword>
<keyword evidence="16" id="KW-1185">Reference proteome</keyword>
<evidence type="ECO:0000256" key="9">
    <source>
        <dbReference type="ARBA" id="ARBA00023065"/>
    </source>
</evidence>
<keyword evidence="3 12" id="KW-0813">Transport</keyword>
<dbReference type="KEGG" id="tad:TRIADDRAFT_51003"/>
<dbReference type="PRINTS" id="PR01095">
    <property type="entry name" value="TASKCHANNEL"/>
</dbReference>
<dbReference type="Gene3D" id="1.10.287.70">
    <property type="match status" value="1"/>
</dbReference>
<dbReference type="EMBL" id="DS985260">
    <property type="protein sequence ID" value="EDV20468.1"/>
    <property type="molecule type" value="Genomic_DNA"/>
</dbReference>
<keyword evidence="7" id="KW-0630">Potassium</keyword>
<evidence type="ECO:0000256" key="1">
    <source>
        <dbReference type="ARBA" id="ARBA00004141"/>
    </source>
</evidence>
<feature type="transmembrane region" description="Helical" evidence="13">
    <location>
        <begin position="166"/>
        <end position="186"/>
    </location>
</feature>
<protein>
    <recommendedName>
        <fullName evidence="14">Potassium channel domain-containing protein</fullName>
    </recommendedName>
</protein>
<evidence type="ECO:0000256" key="13">
    <source>
        <dbReference type="SAM" id="Phobius"/>
    </source>
</evidence>
<dbReference type="GO" id="GO:0005886">
    <property type="term" value="C:plasma membrane"/>
    <property type="evidence" value="ECO:0000318"/>
    <property type="project" value="GO_Central"/>
</dbReference>
<dbReference type="PANTHER" id="PTHR11003:SF345">
    <property type="entry name" value="TWIK FAMILY OF POTASSIUM CHANNELS PROTEIN 18"/>
    <property type="match status" value="1"/>
</dbReference>
<evidence type="ECO:0000256" key="7">
    <source>
        <dbReference type="ARBA" id="ARBA00022958"/>
    </source>
</evidence>
<dbReference type="OMA" id="LSEANYC"/>
<reference evidence="15 16" key="1">
    <citation type="journal article" date="2008" name="Nature">
        <title>The Trichoplax genome and the nature of placozoans.</title>
        <authorList>
            <person name="Srivastava M."/>
            <person name="Begovic E."/>
            <person name="Chapman J."/>
            <person name="Putnam N.H."/>
            <person name="Hellsten U."/>
            <person name="Kawashima T."/>
            <person name="Kuo A."/>
            <person name="Mitros T."/>
            <person name="Salamov A."/>
            <person name="Carpenter M.L."/>
            <person name="Signorovitch A.Y."/>
            <person name="Moreno M.A."/>
            <person name="Kamm K."/>
            <person name="Grimwood J."/>
            <person name="Schmutz J."/>
            <person name="Shapiro H."/>
            <person name="Grigoriev I.V."/>
            <person name="Buss L.W."/>
            <person name="Schierwater B."/>
            <person name="Dellaporta S.L."/>
            <person name="Rokhsar D.S."/>
        </authorList>
    </citation>
    <scope>NUCLEOTIDE SEQUENCE [LARGE SCALE GENOMIC DNA]</scope>
    <source>
        <strain evidence="15 16">Grell-BS-1999</strain>
    </source>
</reference>
<feature type="transmembrane region" description="Helical" evidence="13">
    <location>
        <begin position="225"/>
        <end position="248"/>
    </location>
</feature>
<proteinExistence type="inferred from homology"/>
<evidence type="ECO:0000256" key="5">
    <source>
        <dbReference type="ARBA" id="ARBA00022692"/>
    </source>
</evidence>
<dbReference type="Pfam" id="PF07885">
    <property type="entry name" value="Ion_trans_2"/>
    <property type="match status" value="2"/>
</dbReference>
<organism evidence="15 16">
    <name type="scientific">Trichoplax adhaerens</name>
    <name type="common">Trichoplax reptans</name>
    <dbReference type="NCBI Taxonomy" id="10228"/>
    <lineage>
        <taxon>Eukaryota</taxon>
        <taxon>Metazoa</taxon>
        <taxon>Placozoa</taxon>
        <taxon>Uniplacotomia</taxon>
        <taxon>Trichoplacea</taxon>
        <taxon>Trichoplacidae</taxon>
        <taxon>Trichoplax</taxon>
    </lineage>
</organism>
<dbReference type="GeneID" id="6758298"/>
<dbReference type="InParanoid" id="B3SA79"/>
<comment type="subcellular location">
    <subcellularLocation>
        <location evidence="1">Membrane</location>
        <topology evidence="1">Multi-pass membrane protein</topology>
    </subcellularLocation>
</comment>
<dbReference type="Proteomes" id="UP000009022">
    <property type="component" value="Unassembled WGS sequence"/>
</dbReference>
<dbReference type="GO" id="GO:0015271">
    <property type="term" value="F:outward rectifier potassium channel activity"/>
    <property type="evidence" value="ECO:0000318"/>
    <property type="project" value="GO_Central"/>
</dbReference>
<dbReference type="PANTHER" id="PTHR11003">
    <property type="entry name" value="POTASSIUM CHANNEL, SUBFAMILY K"/>
    <property type="match status" value="1"/>
</dbReference>
<dbReference type="SUPFAM" id="SSF81324">
    <property type="entry name" value="Voltage-gated potassium channels"/>
    <property type="match status" value="2"/>
</dbReference>
<sequence length="292" mass="32917">MMVVSVKRQYLRTLILLAIFVAYLLGGSAIFHAIESKDEEENINKTKVFTQELQQQFNLSDEEFAYLVTTIRSNPYIGKMDRKWNFTQALFFSTTVVTTIGYGVLAPSTEAGKGICIIYALFGIPITILLYQSVGDIINAFFAYLIRSFKKTMGKVPRVRNLELGIFDGLLTMTFFSGGAATFAFLESWSYLDGFYYCFITLSTIGFGDYVALQKHNHHMNHSAYLGLCIIFIMLGLAVVSSGLNLFIRFTMEITTTDQTKKEIDKTALKMITLLTMTNIIIHACICYNLPP</sequence>
<evidence type="ECO:0000256" key="3">
    <source>
        <dbReference type="ARBA" id="ARBA00022448"/>
    </source>
</evidence>
<dbReference type="InterPro" id="IPR013099">
    <property type="entry name" value="K_chnl_dom"/>
</dbReference>
<feature type="transmembrane region" description="Helical" evidence="13">
    <location>
        <begin position="269"/>
        <end position="291"/>
    </location>
</feature>
<dbReference type="PhylomeDB" id="B3SA79"/>
<evidence type="ECO:0000256" key="8">
    <source>
        <dbReference type="ARBA" id="ARBA00022989"/>
    </source>
</evidence>
<name>B3SA79_TRIAD</name>
<evidence type="ECO:0000256" key="2">
    <source>
        <dbReference type="ARBA" id="ARBA00006666"/>
    </source>
</evidence>
<feature type="transmembrane region" description="Helical" evidence="13">
    <location>
        <begin position="86"/>
        <end position="105"/>
    </location>
</feature>
<keyword evidence="8 13" id="KW-1133">Transmembrane helix</keyword>